<dbReference type="InterPro" id="IPR029063">
    <property type="entry name" value="SAM-dependent_MTases_sf"/>
</dbReference>
<dbReference type="SUPFAM" id="SSF53335">
    <property type="entry name" value="S-adenosyl-L-methionine-dependent methyltransferases"/>
    <property type="match status" value="1"/>
</dbReference>
<dbReference type="CDD" id="cd02440">
    <property type="entry name" value="AdoMet_MTases"/>
    <property type="match status" value="1"/>
</dbReference>
<dbReference type="InterPro" id="IPR050508">
    <property type="entry name" value="Methyltransf_Superfamily"/>
</dbReference>
<reference evidence="2" key="1">
    <citation type="submission" date="2018-05" db="EMBL/GenBank/DDBJ databases">
        <authorList>
            <person name="Lanie J.A."/>
            <person name="Ng W.-L."/>
            <person name="Kazmierczak K.M."/>
            <person name="Andrzejewski T.M."/>
            <person name="Davidsen T.M."/>
            <person name="Wayne K.J."/>
            <person name="Tettelin H."/>
            <person name="Glass J.I."/>
            <person name="Rusch D."/>
            <person name="Podicherti R."/>
            <person name="Tsui H.-C.T."/>
            <person name="Winkler M.E."/>
        </authorList>
    </citation>
    <scope>NUCLEOTIDE SEQUENCE</scope>
</reference>
<accession>A0A382LW79</accession>
<dbReference type="Gene3D" id="3.40.50.150">
    <property type="entry name" value="Vaccinia Virus protein VP39"/>
    <property type="match status" value="1"/>
</dbReference>
<dbReference type="PANTHER" id="PTHR42912">
    <property type="entry name" value="METHYLTRANSFERASE"/>
    <property type="match status" value="1"/>
</dbReference>
<dbReference type="AlphaFoldDB" id="A0A382LW79"/>
<feature type="domain" description="Methyltransferase type 11" evidence="1">
    <location>
        <begin position="62"/>
        <end position="155"/>
    </location>
</feature>
<dbReference type="Pfam" id="PF08241">
    <property type="entry name" value="Methyltransf_11"/>
    <property type="match status" value="1"/>
</dbReference>
<sequence length="210" mass="22405">MTGEELLDAAYELQNTDEALAHYEGWAATYDDEVDGKHRYAQPRRCASALAERLDPAGAEVLDVGCGTGLSGLALAAAGFFTLDGCDLSPAMLKQAERTGTYRRLFEADLNEGIDVPDGFYDAATAVGVLSFGHARTDALREMLRVLRPEGVLVVGLNDHYWADGAVSAELDAIEADGQGRVVMREHGEHLPGAGIQGWVIAVVKNPTSS</sequence>
<protein>
    <recommendedName>
        <fullName evidence="1">Methyltransferase type 11 domain-containing protein</fullName>
    </recommendedName>
</protein>
<evidence type="ECO:0000259" key="1">
    <source>
        <dbReference type="Pfam" id="PF08241"/>
    </source>
</evidence>
<gene>
    <name evidence="2" type="ORF">METZ01_LOCUS293858</name>
</gene>
<name>A0A382LW79_9ZZZZ</name>
<dbReference type="EMBL" id="UINC01089698">
    <property type="protein sequence ID" value="SVC41004.1"/>
    <property type="molecule type" value="Genomic_DNA"/>
</dbReference>
<proteinExistence type="predicted"/>
<evidence type="ECO:0000313" key="2">
    <source>
        <dbReference type="EMBL" id="SVC41004.1"/>
    </source>
</evidence>
<dbReference type="GO" id="GO:0008757">
    <property type="term" value="F:S-adenosylmethionine-dependent methyltransferase activity"/>
    <property type="evidence" value="ECO:0007669"/>
    <property type="project" value="InterPro"/>
</dbReference>
<dbReference type="InterPro" id="IPR013216">
    <property type="entry name" value="Methyltransf_11"/>
</dbReference>
<organism evidence="2">
    <name type="scientific">marine metagenome</name>
    <dbReference type="NCBI Taxonomy" id="408172"/>
    <lineage>
        <taxon>unclassified sequences</taxon>
        <taxon>metagenomes</taxon>
        <taxon>ecological metagenomes</taxon>
    </lineage>
</organism>